<keyword evidence="3" id="KW-0808">Transferase</keyword>
<keyword evidence="2" id="KW-0597">Phosphoprotein</keyword>
<evidence type="ECO:0000259" key="5">
    <source>
        <dbReference type="PROSITE" id="PS50075"/>
    </source>
</evidence>
<evidence type="ECO:0000256" key="2">
    <source>
        <dbReference type="ARBA" id="ARBA00022553"/>
    </source>
</evidence>
<dbReference type="InterPro" id="IPR036736">
    <property type="entry name" value="ACP-like_sf"/>
</dbReference>
<evidence type="ECO:0000256" key="1">
    <source>
        <dbReference type="ARBA" id="ARBA00022450"/>
    </source>
</evidence>
<keyword evidence="4" id="KW-0511">Multifunctional enzyme</keyword>
<proteinExistence type="predicted"/>
<keyword evidence="7" id="KW-1185">Reference proteome</keyword>
<name>A0ABQ3RFT7_STRRR</name>
<evidence type="ECO:0000256" key="4">
    <source>
        <dbReference type="ARBA" id="ARBA00023268"/>
    </source>
</evidence>
<protein>
    <recommendedName>
        <fullName evidence="5">Carrier domain-containing protein</fullName>
    </recommendedName>
</protein>
<dbReference type="PROSITE" id="PS00012">
    <property type="entry name" value="PHOSPHOPANTETHEINE"/>
    <property type="match status" value="1"/>
</dbReference>
<dbReference type="EMBL" id="BNEA01000015">
    <property type="protein sequence ID" value="GHI54727.1"/>
    <property type="molecule type" value="Genomic_DNA"/>
</dbReference>
<sequence length="195" mass="20967">MLAHKEMILVRLRLPAQPTRIGPGHRPVGLPRLPTPGRLPGSDLRHVLRARALLDIVRRDTAAVFGHAGPDDVDPARSFKDIGIDSLTAVELRDQMTATTGLQVPPTVLSDCPTPAALAERLAEEAAAELSGVRALHRELVPLQVLRRRRRRHGLGRGRGACSCWSGCPTPGGSGTRCWPWCGAARSTRTAPATV</sequence>
<dbReference type="InterPro" id="IPR050091">
    <property type="entry name" value="PKS_NRPS_Biosynth_Enz"/>
</dbReference>
<dbReference type="Proteomes" id="UP000646738">
    <property type="component" value="Unassembled WGS sequence"/>
</dbReference>
<organism evidence="6 7">
    <name type="scientific">Streptomyces rubradiris</name>
    <name type="common">Streptomyces achromogenes subsp. rubradiris</name>
    <dbReference type="NCBI Taxonomy" id="285531"/>
    <lineage>
        <taxon>Bacteria</taxon>
        <taxon>Bacillati</taxon>
        <taxon>Actinomycetota</taxon>
        <taxon>Actinomycetes</taxon>
        <taxon>Kitasatosporales</taxon>
        <taxon>Streptomycetaceae</taxon>
        <taxon>Streptomyces</taxon>
    </lineage>
</organism>
<gene>
    <name evidence="6" type="ORF">Srubr_45730</name>
</gene>
<dbReference type="SMART" id="SM00823">
    <property type="entry name" value="PKS_PP"/>
    <property type="match status" value="1"/>
</dbReference>
<dbReference type="Pfam" id="PF00550">
    <property type="entry name" value="PP-binding"/>
    <property type="match status" value="1"/>
</dbReference>
<dbReference type="SUPFAM" id="SSF47336">
    <property type="entry name" value="ACP-like"/>
    <property type="match status" value="1"/>
</dbReference>
<dbReference type="Gene3D" id="1.10.1200.10">
    <property type="entry name" value="ACP-like"/>
    <property type="match status" value="1"/>
</dbReference>
<evidence type="ECO:0000256" key="3">
    <source>
        <dbReference type="ARBA" id="ARBA00022679"/>
    </source>
</evidence>
<feature type="domain" description="Carrier" evidence="5">
    <location>
        <begin position="51"/>
        <end position="126"/>
    </location>
</feature>
<dbReference type="PROSITE" id="PS50075">
    <property type="entry name" value="CARRIER"/>
    <property type="match status" value="1"/>
</dbReference>
<dbReference type="InterPro" id="IPR009081">
    <property type="entry name" value="PP-bd_ACP"/>
</dbReference>
<dbReference type="InterPro" id="IPR006162">
    <property type="entry name" value="Ppantetheine_attach_site"/>
</dbReference>
<reference evidence="7" key="1">
    <citation type="submission" date="2023-07" db="EMBL/GenBank/DDBJ databases">
        <title>Whole genome shotgun sequence of Streptomyces achromogenes subsp. rubradiris NBRC 14000.</title>
        <authorList>
            <person name="Komaki H."/>
            <person name="Tamura T."/>
        </authorList>
    </citation>
    <scope>NUCLEOTIDE SEQUENCE [LARGE SCALE GENOMIC DNA]</scope>
    <source>
        <strain evidence="7">NBRC 14000</strain>
    </source>
</reference>
<dbReference type="PANTHER" id="PTHR43775:SF51">
    <property type="entry name" value="INACTIVE PHENOLPHTHIOCEROL SYNTHESIS POLYKETIDE SYNTHASE TYPE I PKS1-RELATED"/>
    <property type="match status" value="1"/>
</dbReference>
<dbReference type="InterPro" id="IPR020806">
    <property type="entry name" value="PKS_PP-bd"/>
</dbReference>
<comment type="caution">
    <text evidence="6">The sequence shown here is derived from an EMBL/GenBank/DDBJ whole genome shotgun (WGS) entry which is preliminary data.</text>
</comment>
<dbReference type="PANTHER" id="PTHR43775">
    <property type="entry name" value="FATTY ACID SYNTHASE"/>
    <property type="match status" value="1"/>
</dbReference>
<keyword evidence="1" id="KW-0596">Phosphopantetheine</keyword>
<accession>A0ABQ3RFT7</accession>
<evidence type="ECO:0000313" key="7">
    <source>
        <dbReference type="Proteomes" id="UP000646738"/>
    </source>
</evidence>
<evidence type="ECO:0000313" key="6">
    <source>
        <dbReference type="EMBL" id="GHI54727.1"/>
    </source>
</evidence>